<organism evidence="2 4">
    <name type="scientific">Prunus armeniaca</name>
    <name type="common">Apricot</name>
    <name type="synonym">Armeniaca vulgaris</name>
    <dbReference type="NCBI Taxonomy" id="36596"/>
    <lineage>
        <taxon>Eukaryota</taxon>
        <taxon>Viridiplantae</taxon>
        <taxon>Streptophyta</taxon>
        <taxon>Embryophyta</taxon>
        <taxon>Tracheophyta</taxon>
        <taxon>Spermatophyta</taxon>
        <taxon>Magnoliopsida</taxon>
        <taxon>eudicotyledons</taxon>
        <taxon>Gunneridae</taxon>
        <taxon>Pentapetalae</taxon>
        <taxon>rosids</taxon>
        <taxon>fabids</taxon>
        <taxon>Rosales</taxon>
        <taxon>Rosaceae</taxon>
        <taxon>Amygdaloideae</taxon>
        <taxon>Amygdaleae</taxon>
        <taxon>Prunus</taxon>
    </lineage>
</organism>
<dbReference type="GO" id="GO:0003676">
    <property type="term" value="F:nucleic acid binding"/>
    <property type="evidence" value="ECO:0007669"/>
    <property type="project" value="InterPro"/>
</dbReference>
<gene>
    <name evidence="2" type="ORF">CURHAP_LOCUS38728</name>
    <name evidence="3" type="ORF">ORAREDHAP_LOCUS38129</name>
</gene>
<dbReference type="OrthoDB" id="1166180at2759"/>
<sequence>MFCEVLANVRVPDGYSTNLSRCVNVNEMKIHRLKSHDYHIIMQELLPLVIRQVLPKLVTIVLLELSAIFRRLCSKKESEASYMALKPKIAVTLCQMENIFPSSFFVVIVHSIMHLADEAAIVGPTPYRWMYPIERHLQTLKKYLWNKSYPEGSMEQGYLVDEGLAMCTMYLSNVETRRNQKGRNANGIGRGVKFLTLQVILRVQVLDNEELHIRIYMDEIVDEDEPGNEDEEDSGSSIVYSGSFTTTPTPIGVPTQAIMAFVSDVTLKAPTWLLDLGASHHVTSSTAYDGPDEIIIGIDFDEGDEFIKLKSFLATHGITHLITPSHTPEHNGVAECRHRHVVETGLTILHQAFLLLPFWSYAFKAAVYLINRMPTLVLHNISPYKALFCDDPNYTKLCVFGCLCFLWFCPYNSNKLLPQSRPCLFLGYSFTQSTY</sequence>
<dbReference type="Pfam" id="PF13960">
    <property type="entry name" value="DUF4218"/>
    <property type="match status" value="1"/>
</dbReference>
<evidence type="ECO:0000313" key="3">
    <source>
        <dbReference type="EMBL" id="CAB4314075.1"/>
    </source>
</evidence>
<evidence type="ECO:0000259" key="1">
    <source>
        <dbReference type="PROSITE" id="PS50994"/>
    </source>
</evidence>
<dbReference type="InterPro" id="IPR025452">
    <property type="entry name" value="DUF4218"/>
</dbReference>
<dbReference type="Gene3D" id="3.30.420.10">
    <property type="entry name" value="Ribonuclease H-like superfamily/Ribonuclease H"/>
    <property type="match status" value="1"/>
</dbReference>
<keyword evidence="5" id="KW-1185">Reference proteome</keyword>
<name>A0A6J5V8I3_PRUAR</name>
<dbReference type="AlphaFoldDB" id="A0A6J5V8I3"/>
<dbReference type="Proteomes" id="UP000507245">
    <property type="component" value="Unassembled WGS sequence"/>
</dbReference>
<proteinExistence type="predicted"/>
<protein>
    <recommendedName>
        <fullName evidence="1">Integrase catalytic domain-containing protein</fullName>
    </recommendedName>
</protein>
<evidence type="ECO:0000313" key="4">
    <source>
        <dbReference type="Proteomes" id="UP000507222"/>
    </source>
</evidence>
<dbReference type="SUPFAM" id="SSF53098">
    <property type="entry name" value="Ribonuclease H-like"/>
    <property type="match status" value="1"/>
</dbReference>
<dbReference type="EMBL" id="CAEKKB010000006">
    <property type="protein sequence ID" value="CAB4314075.1"/>
    <property type="molecule type" value="Genomic_DNA"/>
</dbReference>
<feature type="domain" description="Integrase catalytic" evidence="1">
    <location>
        <begin position="222"/>
        <end position="391"/>
    </location>
</feature>
<dbReference type="PANTHER" id="PTHR48258">
    <property type="entry name" value="DUF4218 DOMAIN-CONTAINING PROTEIN-RELATED"/>
    <property type="match status" value="1"/>
</dbReference>
<dbReference type="EMBL" id="CAEKDK010000006">
    <property type="protein sequence ID" value="CAB4283665.1"/>
    <property type="molecule type" value="Genomic_DNA"/>
</dbReference>
<dbReference type="PROSITE" id="PS50994">
    <property type="entry name" value="INTEGRASE"/>
    <property type="match status" value="1"/>
</dbReference>
<evidence type="ECO:0000313" key="2">
    <source>
        <dbReference type="EMBL" id="CAB4283665.1"/>
    </source>
</evidence>
<reference evidence="2 4" key="2">
    <citation type="submission" date="2020-05" db="EMBL/GenBank/DDBJ databases">
        <authorList>
            <person name="Campoy J."/>
            <person name="Schneeberger K."/>
            <person name="Spophaly S."/>
        </authorList>
    </citation>
    <scope>NUCLEOTIDE SEQUENCE [LARGE SCALE GENOMIC DNA]</scope>
    <source>
        <strain evidence="2">PruArmRojPasFocal</strain>
    </source>
</reference>
<accession>A0A6J5V8I3</accession>
<dbReference type="InterPro" id="IPR001584">
    <property type="entry name" value="Integrase_cat-core"/>
</dbReference>
<evidence type="ECO:0000313" key="5">
    <source>
        <dbReference type="Proteomes" id="UP000507245"/>
    </source>
</evidence>
<dbReference type="Proteomes" id="UP000507222">
    <property type="component" value="Unassembled WGS sequence"/>
</dbReference>
<dbReference type="InterPro" id="IPR012337">
    <property type="entry name" value="RNaseH-like_sf"/>
</dbReference>
<reference evidence="5" key="1">
    <citation type="journal article" date="2020" name="Genome Biol.">
        <title>Gamete binning: chromosome-level and haplotype-resolved genome assembly enabled by high-throughput single-cell sequencing of gamete genomes.</title>
        <authorList>
            <person name="Campoy J.A."/>
            <person name="Sun H."/>
            <person name="Goel M."/>
            <person name="Jiao W.-B."/>
            <person name="Folz-Donahue K."/>
            <person name="Wang N."/>
            <person name="Rubio M."/>
            <person name="Liu C."/>
            <person name="Kukat C."/>
            <person name="Ruiz D."/>
            <person name="Huettel B."/>
            <person name="Schneeberger K."/>
        </authorList>
    </citation>
    <scope>NUCLEOTIDE SEQUENCE [LARGE SCALE GENOMIC DNA]</scope>
    <source>
        <strain evidence="5">cv. Rojo Pasion</strain>
    </source>
</reference>
<dbReference type="InterPro" id="IPR036397">
    <property type="entry name" value="RNaseH_sf"/>
</dbReference>
<dbReference type="GO" id="GO:0015074">
    <property type="term" value="P:DNA integration"/>
    <property type="evidence" value="ECO:0007669"/>
    <property type="project" value="InterPro"/>
</dbReference>